<dbReference type="InterPro" id="IPR055734">
    <property type="entry name" value="DUF7310"/>
</dbReference>
<comment type="caution">
    <text evidence="4">The sequence shown here is derived from an EMBL/GenBank/DDBJ whole genome shotgun (WGS) entry which is preliminary data.</text>
</comment>
<dbReference type="eggNOG" id="arCOG07564">
    <property type="taxonomic scope" value="Archaea"/>
</dbReference>
<keyword evidence="1" id="KW-0175">Coiled coil</keyword>
<dbReference type="RefSeq" id="WP_009366351.1">
    <property type="nucleotide sequence ID" value="NZ_ALJD01000003.1"/>
</dbReference>
<name>J3A5A0_9EURY</name>
<evidence type="ECO:0000256" key="2">
    <source>
        <dbReference type="SAM" id="MobiDB-lite"/>
    </source>
</evidence>
<accession>J3A5A0</accession>
<proteinExistence type="predicted"/>
<feature type="domain" description="DUF7310" evidence="3">
    <location>
        <begin position="5"/>
        <end position="89"/>
    </location>
</feature>
<dbReference type="Proteomes" id="UP000007813">
    <property type="component" value="Unassembled WGS sequence"/>
</dbReference>
<evidence type="ECO:0000313" key="5">
    <source>
        <dbReference type="Proteomes" id="UP000007813"/>
    </source>
</evidence>
<dbReference type="OrthoDB" id="308489at2157"/>
<protein>
    <recommendedName>
        <fullName evidence="3">DUF7310 domain-containing protein</fullName>
    </recommendedName>
</protein>
<evidence type="ECO:0000256" key="1">
    <source>
        <dbReference type="SAM" id="Coils"/>
    </source>
</evidence>
<evidence type="ECO:0000313" key="4">
    <source>
        <dbReference type="EMBL" id="EJN60633.1"/>
    </source>
</evidence>
<feature type="coiled-coil region" evidence="1">
    <location>
        <begin position="31"/>
        <end position="58"/>
    </location>
</feature>
<reference evidence="4 5" key="1">
    <citation type="journal article" date="2012" name="J. Bacteriol.">
        <title>Draft Genome Sequence of the Extremely Halophilic Archaeon Halogranum salarium B-1T.</title>
        <authorList>
            <person name="Kim K.K."/>
            <person name="Lee K.C."/>
            <person name="Lee J.S."/>
        </authorList>
    </citation>
    <scope>NUCLEOTIDE SEQUENCE [LARGE SCALE GENOMIC DNA]</scope>
    <source>
        <strain evidence="4 5">B-1</strain>
    </source>
</reference>
<feature type="region of interest" description="Disordered" evidence="2">
    <location>
        <begin position="114"/>
        <end position="160"/>
    </location>
</feature>
<organism evidence="4 5">
    <name type="scientific">Halogranum salarium B-1</name>
    <dbReference type="NCBI Taxonomy" id="1210908"/>
    <lineage>
        <taxon>Archaea</taxon>
        <taxon>Methanobacteriati</taxon>
        <taxon>Methanobacteriota</taxon>
        <taxon>Stenosarchaea group</taxon>
        <taxon>Halobacteria</taxon>
        <taxon>Halobacteriales</taxon>
        <taxon>Haloferacaceae</taxon>
    </lineage>
</organism>
<sequence length="160" mass="17040">MTDTLSERLDAVERRLTDGATLDECADATDAADVDERLSALEAQASAIDERVTELEAATQAVRGYVGGVRAINRDVERRADAALAGVEALAEQVGETPDDETFEAVCADVRERNVAGVDDESGDDRETEKADENGANNANNANSANDGTTDLLERLRDVV</sequence>
<dbReference type="PATRIC" id="fig|1210908.3.peg.1180"/>
<evidence type="ECO:0000259" key="3">
    <source>
        <dbReference type="Pfam" id="PF23991"/>
    </source>
</evidence>
<feature type="compositionally biased region" description="Low complexity" evidence="2">
    <location>
        <begin position="134"/>
        <end position="146"/>
    </location>
</feature>
<dbReference type="Pfam" id="PF23991">
    <property type="entry name" value="DUF7310"/>
    <property type="match status" value="1"/>
</dbReference>
<gene>
    <name evidence="4" type="ORF">HSB1_12360</name>
</gene>
<dbReference type="EMBL" id="ALJD01000003">
    <property type="protein sequence ID" value="EJN60633.1"/>
    <property type="molecule type" value="Genomic_DNA"/>
</dbReference>
<dbReference type="AlphaFoldDB" id="J3A5A0"/>